<dbReference type="EnsemblPlants" id="Pp3c18_8960V3.1">
    <property type="protein sequence ID" value="Pp3c18_8960V3.1"/>
    <property type="gene ID" value="Pp3c18_8960"/>
</dbReference>
<name>A0A2K1J0F6_PHYPA</name>
<dbReference type="EMBL" id="ABEU02000018">
    <property type="protein sequence ID" value="PNR35008.1"/>
    <property type="molecule type" value="Genomic_DNA"/>
</dbReference>
<evidence type="ECO:0000313" key="2">
    <source>
        <dbReference type="EnsemblPlants" id="Pp3c18_8960V3.1"/>
    </source>
</evidence>
<evidence type="ECO:0000313" key="1">
    <source>
        <dbReference type="EMBL" id="PNR35008.1"/>
    </source>
</evidence>
<sequence length="29" mass="3295">MKHKGTFATDETTTWGLVSVRTESTRLLK</sequence>
<dbReference type="EnsemblPlants" id="Pp3c18_8960V3.2">
    <property type="protein sequence ID" value="Pp3c18_8960V3.2"/>
    <property type="gene ID" value="Pp3c18_8960"/>
</dbReference>
<accession>A0A2K1J0F6</accession>
<protein>
    <submittedName>
        <fullName evidence="1 2">Uncharacterized protein</fullName>
    </submittedName>
</protein>
<reference evidence="2" key="3">
    <citation type="submission" date="2020-12" db="UniProtKB">
        <authorList>
            <consortium name="EnsemblPlants"/>
        </authorList>
    </citation>
    <scope>IDENTIFICATION</scope>
</reference>
<dbReference type="AlphaFoldDB" id="A0A2K1J0F6"/>
<organism evidence="1">
    <name type="scientific">Physcomitrium patens</name>
    <name type="common">Spreading-leaved earth moss</name>
    <name type="synonym">Physcomitrella patens</name>
    <dbReference type="NCBI Taxonomy" id="3218"/>
    <lineage>
        <taxon>Eukaryota</taxon>
        <taxon>Viridiplantae</taxon>
        <taxon>Streptophyta</taxon>
        <taxon>Embryophyta</taxon>
        <taxon>Bryophyta</taxon>
        <taxon>Bryophytina</taxon>
        <taxon>Bryopsida</taxon>
        <taxon>Funariidae</taxon>
        <taxon>Funariales</taxon>
        <taxon>Funariaceae</taxon>
        <taxon>Physcomitrium</taxon>
    </lineage>
</organism>
<evidence type="ECO:0000313" key="3">
    <source>
        <dbReference type="Proteomes" id="UP000006727"/>
    </source>
</evidence>
<dbReference type="Gramene" id="Pp3c18_8960V3.2">
    <property type="protein sequence ID" value="Pp3c18_8960V3.2"/>
    <property type="gene ID" value="Pp3c18_8960"/>
</dbReference>
<reference evidence="1 3" key="2">
    <citation type="journal article" date="2018" name="Plant J.">
        <title>The Physcomitrella patens chromosome-scale assembly reveals moss genome structure and evolution.</title>
        <authorList>
            <person name="Lang D."/>
            <person name="Ullrich K.K."/>
            <person name="Murat F."/>
            <person name="Fuchs J."/>
            <person name="Jenkins J."/>
            <person name="Haas F.B."/>
            <person name="Piednoel M."/>
            <person name="Gundlach H."/>
            <person name="Van Bel M."/>
            <person name="Meyberg R."/>
            <person name="Vives C."/>
            <person name="Morata J."/>
            <person name="Symeonidi A."/>
            <person name="Hiss M."/>
            <person name="Muchero W."/>
            <person name="Kamisugi Y."/>
            <person name="Saleh O."/>
            <person name="Blanc G."/>
            <person name="Decker E.L."/>
            <person name="van Gessel N."/>
            <person name="Grimwood J."/>
            <person name="Hayes R.D."/>
            <person name="Graham S.W."/>
            <person name="Gunter L.E."/>
            <person name="McDaniel S.F."/>
            <person name="Hoernstein S.N.W."/>
            <person name="Larsson A."/>
            <person name="Li F.W."/>
            <person name="Perroud P.F."/>
            <person name="Phillips J."/>
            <person name="Ranjan P."/>
            <person name="Rokshar D.S."/>
            <person name="Rothfels C.J."/>
            <person name="Schneider L."/>
            <person name="Shu S."/>
            <person name="Stevenson D.W."/>
            <person name="Thummler F."/>
            <person name="Tillich M."/>
            <person name="Villarreal Aguilar J.C."/>
            <person name="Widiez T."/>
            <person name="Wong G.K."/>
            <person name="Wymore A."/>
            <person name="Zhang Y."/>
            <person name="Zimmer A.D."/>
            <person name="Quatrano R.S."/>
            <person name="Mayer K.F.X."/>
            <person name="Goodstein D."/>
            <person name="Casacuberta J.M."/>
            <person name="Vandepoele K."/>
            <person name="Reski R."/>
            <person name="Cuming A.C."/>
            <person name="Tuskan G.A."/>
            <person name="Maumus F."/>
            <person name="Salse J."/>
            <person name="Schmutz J."/>
            <person name="Rensing S.A."/>
        </authorList>
    </citation>
    <scope>NUCLEOTIDE SEQUENCE [LARGE SCALE GENOMIC DNA]</scope>
    <source>
        <strain evidence="2 3">cv. Gransden 2004</strain>
    </source>
</reference>
<dbReference type="InParanoid" id="A0A2K1J0F6"/>
<keyword evidence="3" id="KW-1185">Reference proteome</keyword>
<gene>
    <name evidence="1" type="ORF">PHYPA_022907</name>
</gene>
<dbReference type="Gramene" id="Pp3c18_8960V3.1">
    <property type="protein sequence ID" value="Pp3c18_8960V3.1"/>
    <property type="gene ID" value="Pp3c18_8960"/>
</dbReference>
<dbReference type="Proteomes" id="UP000006727">
    <property type="component" value="Chromosome 18"/>
</dbReference>
<reference evidence="1 3" key="1">
    <citation type="journal article" date="2008" name="Science">
        <title>The Physcomitrella genome reveals evolutionary insights into the conquest of land by plants.</title>
        <authorList>
            <person name="Rensing S."/>
            <person name="Lang D."/>
            <person name="Zimmer A."/>
            <person name="Terry A."/>
            <person name="Salamov A."/>
            <person name="Shapiro H."/>
            <person name="Nishiyama T."/>
            <person name="Perroud P.-F."/>
            <person name="Lindquist E."/>
            <person name="Kamisugi Y."/>
            <person name="Tanahashi T."/>
            <person name="Sakakibara K."/>
            <person name="Fujita T."/>
            <person name="Oishi K."/>
            <person name="Shin-I T."/>
            <person name="Kuroki Y."/>
            <person name="Toyoda A."/>
            <person name="Suzuki Y."/>
            <person name="Hashimoto A."/>
            <person name="Yamaguchi K."/>
            <person name="Sugano A."/>
            <person name="Kohara Y."/>
            <person name="Fujiyama A."/>
            <person name="Anterola A."/>
            <person name="Aoki S."/>
            <person name="Ashton N."/>
            <person name="Barbazuk W.B."/>
            <person name="Barker E."/>
            <person name="Bennetzen J."/>
            <person name="Bezanilla M."/>
            <person name="Blankenship R."/>
            <person name="Cho S.H."/>
            <person name="Dutcher S."/>
            <person name="Estelle M."/>
            <person name="Fawcett J.A."/>
            <person name="Gundlach H."/>
            <person name="Hanada K."/>
            <person name="Heyl A."/>
            <person name="Hicks K.A."/>
            <person name="Hugh J."/>
            <person name="Lohr M."/>
            <person name="Mayer K."/>
            <person name="Melkozernov A."/>
            <person name="Murata T."/>
            <person name="Nelson D."/>
            <person name="Pils B."/>
            <person name="Prigge M."/>
            <person name="Reiss B."/>
            <person name="Renner T."/>
            <person name="Rombauts S."/>
            <person name="Rushton P."/>
            <person name="Sanderfoot A."/>
            <person name="Schween G."/>
            <person name="Shiu S.-H."/>
            <person name="Stueber K."/>
            <person name="Theodoulou F.L."/>
            <person name="Tu H."/>
            <person name="Van de Peer Y."/>
            <person name="Verrier P.J."/>
            <person name="Waters E."/>
            <person name="Wood A."/>
            <person name="Yang L."/>
            <person name="Cove D."/>
            <person name="Cuming A."/>
            <person name="Hasebe M."/>
            <person name="Lucas S."/>
            <person name="Mishler D.B."/>
            <person name="Reski R."/>
            <person name="Grigoriev I."/>
            <person name="Quatrano R.S."/>
            <person name="Boore J.L."/>
        </authorList>
    </citation>
    <scope>NUCLEOTIDE SEQUENCE [LARGE SCALE GENOMIC DNA]</scope>
    <source>
        <strain evidence="2 3">cv. Gransden 2004</strain>
    </source>
</reference>
<proteinExistence type="predicted"/>